<reference evidence="2 3" key="1">
    <citation type="journal article" date="2012" name="J. Bacteriol.">
        <title>Complete Genome Sequence of Paenibacillus mucilaginosus 3016, a Bacterium Functional as Microbial Fertilizer.</title>
        <authorList>
            <person name="Ma M."/>
            <person name="Wang Z."/>
            <person name="Li L."/>
            <person name="Jiang X."/>
            <person name="Guan D."/>
            <person name="Cao F."/>
            <person name="Chen H."/>
            <person name="Wang X."/>
            <person name="Shen D."/>
            <person name="Du B."/>
            <person name="Li J."/>
        </authorList>
    </citation>
    <scope>NUCLEOTIDE SEQUENCE [LARGE SCALE GENOMIC DNA]</scope>
    <source>
        <strain evidence="2 3">3016</strain>
    </source>
</reference>
<gene>
    <name evidence="2" type="ORF">PM3016_3230</name>
</gene>
<sequence>MMGWRMDSPRTLRTTGRRHRGPESEESVTEIWFPVRMKKLP</sequence>
<evidence type="ECO:0000256" key="1">
    <source>
        <dbReference type="SAM" id="MobiDB-lite"/>
    </source>
</evidence>
<dbReference type="STRING" id="1116391.PM3016_3230"/>
<evidence type="ECO:0000313" key="2">
    <source>
        <dbReference type="EMBL" id="AFC30085.1"/>
    </source>
</evidence>
<dbReference type="KEGG" id="pmq:PM3016_3230"/>
<dbReference type="AlphaFoldDB" id="H6NFJ9"/>
<dbReference type="Proteomes" id="UP000007523">
    <property type="component" value="Chromosome"/>
</dbReference>
<protein>
    <submittedName>
        <fullName evidence="2">Uncharacterized protein</fullName>
    </submittedName>
</protein>
<accession>H6NFJ9</accession>
<evidence type="ECO:0000313" key="3">
    <source>
        <dbReference type="Proteomes" id="UP000007523"/>
    </source>
</evidence>
<feature type="region of interest" description="Disordered" evidence="1">
    <location>
        <begin position="1"/>
        <end position="27"/>
    </location>
</feature>
<dbReference type="HOGENOM" id="CLU_3273811_0_0_9"/>
<organism evidence="2 3">
    <name type="scientific">Paenibacillus mucilaginosus 3016</name>
    <dbReference type="NCBI Taxonomy" id="1116391"/>
    <lineage>
        <taxon>Bacteria</taxon>
        <taxon>Bacillati</taxon>
        <taxon>Bacillota</taxon>
        <taxon>Bacilli</taxon>
        <taxon>Bacillales</taxon>
        <taxon>Paenibacillaceae</taxon>
        <taxon>Paenibacillus</taxon>
    </lineage>
</organism>
<dbReference type="EMBL" id="CP003235">
    <property type="protein sequence ID" value="AFC30085.1"/>
    <property type="molecule type" value="Genomic_DNA"/>
</dbReference>
<proteinExistence type="predicted"/>
<name>H6NFJ9_9BACL</name>
<keyword evidence="3" id="KW-1185">Reference proteome</keyword>